<dbReference type="AlphaFoldDB" id="A0AAW1MRQ4"/>
<evidence type="ECO:0000256" key="1">
    <source>
        <dbReference type="SAM" id="MobiDB-lite"/>
    </source>
</evidence>
<name>A0AAW1MRQ4_POPJA</name>
<reference evidence="2 3" key="1">
    <citation type="journal article" date="2024" name="BMC Genomics">
        <title>De novo assembly and annotation of Popillia japonica's genome with initial clues to its potential as an invasive pest.</title>
        <authorList>
            <person name="Cucini C."/>
            <person name="Boschi S."/>
            <person name="Funari R."/>
            <person name="Cardaioli E."/>
            <person name="Iannotti N."/>
            <person name="Marturano G."/>
            <person name="Paoli F."/>
            <person name="Bruttini M."/>
            <person name="Carapelli A."/>
            <person name="Frati F."/>
            <person name="Nardi F."/>
        </authorList>
    </citation>
    <scope>NUCLEOTIDE SEQUENCE [LARGE SCALE GENOMIC DNA]</scope>
    <source>
        <strain evidence="2">DMR45628</strain>
    </source>
</reference>
<dbReference type="Proteomes" id="UP001458880">
    <property type="component" value="Unassembled WGS sequence"/>
</dbReference>
<proteinExistence type="predicted"/>
<comment type="caution">
    <text evidence="2">The sequence shown here is derived from an EMBL/GenBank/DDBJ whole genome shotgun (WGS) entry which is preliminary data.</text>
</comment>
<keyword evidence="3" id="KW-1185">Reference proteome</keyword>
<evidence type="ECO:0000313" key="2">
    <source>
        <dbReference type="EMBL" id="KAK9747221.1"/>
    </source>
</evidence>
<protein>
    <submittedName>
        <fullName evidence="2">Uncharacterized protein</fullName>
    </submittedName>
</protein>
<dbReference type="EMBL" id="JASPKY010000032">
    <property type="protein sequence ID" value="KAK9747221.1"/>
    <property type="molecule type" value="Genomic_DNA"/>
</dbReference>
<feature type="region of interest" description="Disordered" evidence="1">
    <location>
        <begin position="211"/>
        <end position="243"/>
    </location>
</feature>
<gene>
    <name evidence="2" type="ORF">QE152_g5419</name>
</gene>
<feature type="compositionally biased region" description="Basic and acidic residues" evidence="1">
    <location>
        <begin position="229"/>
        <end position="239"/>
    </location>
</feature>
<sequence length="406" mass="46252">MSVFYSEHEPTKKICECCCQKITCPRIPSAKASSVWNTRNDSSNVSSLLAPDSHLVEDKSDHSTATRTILSKSRQQRRCIRSALTPKRREELNHCEDCYCRESPTIPTFSSKIRCTHENTVKLTNVRRSIPTIGHQSRTYGVKRIPTHPEEIKIFENKSTGRGSTNKLSYTHTRSDYETKSNDFRRIDEPGDHWRIDEAISKFNEAADIARASQPGGEERIDGAGAKSTSDELGERSETPEIAQDTQKNINLSGTGITYKDFKDLARFRKDNYFDCHSSEHTAPASSQEHKCIHKFVINDRFLPQPLNTDSFGISRCDVCNKPMELYKSEKPRVETKQKSVNKLKQVYEYNLTPPRINIGRGNETVQIKVPEKLGNECLMGQSPNFKITRKVPGNSYALRYQRGRI</sequence>
<evidence type="ECO:0000313" key="3">
    <source>
        <dbReference type="Proteomes" id="UP001458880"/>
    </source>
</evidence>
<accession>A0AAW1MRQ4</accession>
<organism evidence="2 3">
    <name type="scientific">Popillia japonica</name>
    <name type="common">Japanese beetle</name>
    <dbReference type="NCBI Taxonomy" id="7064"/>
    <lineage>
        <taxon>Eukaryota</taxon>
        <taxon>Metazoa</taxon>
        <taxon>Ecdysozoa</taxon>
        <taxon>Arthropoda</taxon>
        <taxon>Hexapoda</taxon>
        <taxon>Insecta</taxon>
        <taxon>Pterygota</taxon>
        <taxon>Neoptera</taxon>
        <taxon>Endopterygota</taxon>
        <taxon>Coleoptera</taxon>
        <taxon>Polyphaga</taxon>
        <taxon>Scarabaeiformia</taxon>
        <taxon>Scarabaeidae</taxon>
        <taxon>Rutelinae</taxon>
        <taxon>Popillia</taxon>
    </lineage>
</organism>